<dbReference type="Pfam" id="PF09604">
    <property type="entry name" value="Potass_KdpF"/>
    <property type="match status" value="1"/>
</dbReference>
<evidence type="ECO:0000313" key="2">
    <source>
        <dbReference type="EMBL" id="EKS00370.1"/>
    </source>
</evidence>
<dbReference type="GO" id="GO:0005886">
    <property type="term" value="C:plasma membrane"/>
    <property type="evidence" value="ECO:0007669"/>
    <property type="project" value="InterPro"/>
</dbReference>
<keyword evidence="1" id="KW-0812">Transmembrane</keyword>
<dbReference type="Proteomes" id="UP000001343">
    <property type="component" value="Unassembled WGS sequence"/>
</dbReference>
<dbReference type="EMBL" id="AKWM02000037">
    <property type="protein sequence ID" value="EKS00370.1"/>
    <property type="molecule type" value="Genomic_DNA"/>
</dbReference>
<evidence type="ECO:0000313" key="3">
    <source>
        <dbReference type="Proteomes" id="UP000001343"/>
    </source>
</evidence>
<proteinExistence type="predicted"/>
<evidence type="ECO:0000256" key="1">
    <source>
        <dbReference type="SAM" id="Phobius"/>
    </source>
</evidence>
<dbReference type="AlphaFoldDB" id="A0AA87MMY8"/>
<sequence length="57" mass="6855">MIHYEHEESENFHVQPRIETDTFRKRYIMNPKTVLAFGMGGLCLVYLVYSIFKPEKF</sequence>
<protein>
    <submittedName>
        <fullName evidence="2">F subunit of K+-transporting ATPase (Potass_KdpF) domain protein</fullName>
    </submittedName>
</protein>
<comment type="caution">
    <text evidence="2">The sequence shown here is derived from an EMBL/GenBank/DDBJ whole genome shotgun (WGS) entry which is preliminary data.</text>
</comment>
<name>A0AA87MMY8_9LEPT</name>
<keyword evidence="1" id="KW-0472">Membrane</keyword>
<accession>A0AA87MMY8</accession>
<organism evidence="2 3">
    <name type="scientific">Leptospira mayottensis 200901122</name>
    <dbReference type="NCBI Taxonomy" id="1193010"/>
    <lineage>
        <taxon>Bacteria</taxon>
        <taxon>Pseudomonadati</taxon>
        <taxon>Spirochaetota</taxon>
        <taxon>Spirochaetia</taxon>
        <taxon>Leptospirales</taxon>
        <taxon>Leptospiraceae</taxon>
        <taxon>Leptospira</taxon>
    </lineage>
</organism>
<feature type="transmembrane region" description="Helical" evidence="1">
    <location>
        <begin position="34"/>
        <end position="52"/>
    </location>
</feature>
<dbReference type="InterPro" id="IPR011726">
    <property type="entry name" value="KdpF"/>
</dbReference>
<gene>
    <name evidence="2" type="ORF">LEP1GSC125_2263</name>
</gene>
<reference evidence="2 3" key="1">
    <citation type="journal article" date="2014" name="Int. J. Syst. Evol. Microbiol.">
        <title>Leptospira mayottensis sp. nov., a pathogenic species of the genus Leptospira isolated from humans.</title>
        <authorList>
            <person name="Bourhy P."/>
            <person name="Collet L."/>
            <person name="Brisse S."/>
            <person name="Picardeau M."/>
        </authorList>
    </citation>
    <scope>NUCLEOTIDE SEQUENCE [LARGE SCALE GENOMIC DNA]</scope>
    <source>
        <strain evidence="2 3">200901122</strain>
    </source>
</reference>
<keyword evidence="1" id="KW-1133">Transmembrane helix</keyword>
<dbReference type="GO" id="GO:0008556">
    <property type="term" value="F:P-type potassium transmembrane transporter activity"/>
    <property type="evidence" value="ECO:0007669"/>
    <property type="project" value="InterPro"/>
</dbReference>